<sequence>MGDSYVCLNAMLPELAARREEEVREDSADEEEQALLDGMGRGSLEIVDLPAPPTSPAPRSTAKTSALGHISSRGIAIGFGAGVSALTISLIPISISGGSLRAMQSVIGASGVIWATLTGVMWWLLPAVPKADGERGVVVRKVKEGWRRVGALVDGEEVRRLRVTYWYLLASALLQDAFNTTLAVSILFAKTSLGMSPSKVILVGLLMQLTAVASSTLTPAIQRRYRLDGIQSILVCIAMGLMMCAWGLVGLVNPWFGLRSSGEMYVCAVWFGLLYGPYDSLARSVLVDFIPPGQEARFFSLFSLTDKSASFLGPAAIACVADWTGGIRYGFGVLALLMVVPVPILRYCVDQERGRRDAREYGR</sequence>
<name>A0ACC2UX82_9TREE</name>
<evidence type="ECO:0000313" key="1">
    <source>
        <dbReference type="EMBL" id="KAJ9091673.1"/>
    </source>
</evidence>
<evidence type="ECO:0000313" key="2">
    <source>
        <dbReference type="Proteomes" id="UP001230649"/>
    </source>
</evidence>
<organism evidence="1 2">
    <name type="scientific">Naganishia adeliensis</name>
    <dbReference type="NCBI Taxonomy" id="92952"/>
    <lineage>
        <taxon>Eukaryota</taxon>
        <taxon>Fungi</taxon>
        <taxon>Dikarya</taxon>
        <taxon>Basidiomycota</taxon>
        <taxon>Agaricomycotina</taxon>
        <taxon>Tremellomycetes</taxon>
        <taxon>Filobasidiales</taxon>
        <taxon>Filobasidiaceae</taxon>
        <taxon>Naganishia</taxon>
    </lineage>
</organism>
<dbReference type="EMBL" id="JASBWS010000195">
    <property type="protein sequence ID" value="KAJ9091673.1"/>
    <property type="molecule type" value="Genomic_DNA"/>
</dbReference>
<comment type="caution">
    <text evidence="1">The sequence shown here is derived from an EMBL/GenBank/DDBJ whole genome shotgun (WGS) entry which is preliminary data.</text>
</comment>
<reference evidence="1" key="1">
    <citation type="submission" date="2023-04" db="EMBL/GenBank/DDBJ databases">
        <title>Draft Genome sequencing of Naganishia species isolated from polar environments using Oxford Nanopore Technology.</title>
        <authorList>
            <person name="Leo P."/>
            <person name="Venkateswaran K."/>
        </authorList>
    </citation>
    <scope>NUCLEOTIDE SEQUENCE</scope>
    <source>
        <strain evidence="1">MNA-CCFEE 5262</strain>
    </source>
</reference>
<proteinExistence type="predicted"/>
<keyword evidence="2" id="KW-1185">Reference proteome</keyword>
<protein>
    <submittedName>
        <fullName evidence="1">Uncharacterized protein</fullName>
    </submittedName>
</protein>
<accession>A0ACC2UX82</accession>
<gene>
    <name evidence="1" type="ORF">QFC20_007584</name>
</gene>
<dbReference type="Proteomes" id="UP001230649">
    <property type="component" value="Unassembled WGS sequence"/>
</dbReference>